<dbReference type="PANTHER" id="PTHR21087:SF16">
    <property type="entry name" value="SHIKIMATE KINASE 1, CHLOROPLASTIC"/>
    <property type="match status" value="1"/>
</dbReference>
<keyword evidence="6" id="KW-0547">Nucleotide-binding</keyword>
<dbReference type="InterPro" id="IPR027417">
    <property type="entry name" value="P-loop_NTPase"/>
</dbReference>
<dbReference type="AlphaFoldDB" id="A0A3B0WN41"/>
<dbReference type="GO" id="GO:0005524">
    <property type="term" value="F:ATP binding"/>
    <property type="evidence" value="ECO:0007669"/>
    <property type="project" value="UniProtKB-KW"/>
</dbReference>
<dbReference type="PRINTS" id="PR01100">
    <property type="entry name" value="SHIKIMTKNASE"/>
</dbReference>
<dbReference type="GO" id="GO:0009073">
    <property type="term" value="P:aromatic amino acid family biosynthetic process"/>
    <property type="evidence" value="ECO:0007669"/>
    <property type="project" value="UniProtKB-KW"/>
</dbReference>
<dbReference type="InterPro" id="IPR000623">
    <property type="entry name" value="Shikimate_kinase/TSH1"/>
</dbReference>
<dbReference type="GO" id="GO:0009423">
    <property type="term" value="P:chorismate biosynthetic process"/>
    <property type="evidence" value="ECO:0007669"/>
    <property type="project" value="UniProtKB-UniPathway"/>
</dbReference>
<evidence type="ECO:0000256" key="1">
    <source>
        <dbReference type="ARBA" id="ARBA00004842"/>
    </source>
</evidence>
<reference evidence="11" key="1">
    <citation type="submission" date="2018-06" db="EMBL/GenBank/DDBJ databases">
        <authorList>
            <person name="Zhirakovskaya E."/>
        </authorList>
    </citation>
    <scope>NUCLEOTIDE SEQUENCE</scope>
</reference>
<comment type="catalytic activity">
    <reaction evidence="10">
        <text>shikimate + ATP = 3-phosphoshikimate + ADP + H(+)</text>
        <dbReference type="Rhea" id="RHEA:13121"/>
        <dbReference type="ChEBI" id="CHEBI:15378"/>
        <dbReference type="ChEBI" id="CHEBI:30616"/>
        <dbReference type="ChEBI" id="CHEBI:36208"/>
        <dbReference type="ChEBI" id="CHEBI:145989"/>
        <dbReference type="ChEBI" id="CHEBI:456216"/>
        <dbReference type="EC" id="2.7.1.71"/>
    </reaction>
</comment>
<evidence type="ECO:0000256" key="6">
    <source>
        <dbReference type="ARBA" id="ARBA00022741"/>
    </source>
</evidence>
<evidence type="ECO:0000313" key="11">
    <source>
        <dbReference type="EMBL" id="VAW52057.1"/>
    </source>
</evidence>
<organism evidence="11">
    <name type="scientific">hydrothermal vent metagenome</name>
    <dbReference type="NCBI Taxonomy" id="652676"/>
    <lineage>
        <taxon>unclassified sequences</taxon>
        <taxon>metagenomes</taxon>
        <taxon>ecological metagenomes</taxon>
    </lineage>
</organism>
<dbReference type="InterPro" id="IPR031322">
    <property type="entry name" value="Shikimate/glucono_kinase"/>
</dbReference>
<comment type="pathway">
    <text evidence="1">Metabolic intermediate biosynthesis; chorismate biosynthesis; chorismate from D-erythrose 4-phosphate and phosphoenolpyruvate: step 5/7.</text>
</comment>
<evidence type="ECO:0000256" key="2">
    <source>
        <dbReference type="ARBA" id="ARBA00006997"/>
    </source>
</evidence>
<dbReference type="GO" id="GO:0004765">
    <property type="term" value="F:shikimate kinase activity"/>
    <property type="evidence" value="ECO:0007669"/>
    <property type="project" value="UniProtKB-EC"/>
</dbReference>
<dbReference type="Pfam" id="PF01202">
    <property type="entry name" value="SKI"/>
    <property type="match status" value="1"/>
</dbReference>
<proteinExistence type="inferred from homology"/>
<dbReference type="EC" id="2.7.1.71" evidence="3"/>
<evidence type="ECO:0000256" key="9">
    <source>
        <dbReference type="ARBA" id="ARBA00023141"/>
    </source>
</evidence>
<dbReference type="InterPro" id="IPR023000">
    <property type="entry name" value="Shikimate_kinase_CS"/>
</dbReference>
<dbReference type="EMBL" id="UOFD01000039">
    <property type="protein sequence ID" value="VAW52057.1"/>
    <property type="molecule type" value="Genomic_DNA"/>
</dbReference>
<dbReference type="CDD" id="cd00464">
    <property type="entry name" value="SK"/>
    <property type="match status" value="1"/>
</dbReference>
<evidence type="ECO:0000256" key="3">
    <source>
        <dbReference type="ARBA" id="ARBA00012154"/>
    </source>
</evidence>
<dbReference type="PANTHER" id="PTHR21087">
    <property type="entry name" value="SHIKIMATE KINASE"/>
    <property type="match status" value="1"/>
</dbReference>
<keyword evidence="7 11" id="KW-0418">Kinase</keyword>
<dbReference type="SUPFAM" id="SSF52540">
    <property type="entry name" value="P-loop containing nucleoside triphosphate hydrolases"/>
    <property type="match status" value="1"/>
</dbReference>
<gene>
    <name evidence="11" type="ORF">MNBD_GAMMA06-1358</name>
</gene>
<protein>
    <recommendedName>
        <fullName evidence="3">shikimate kinase</fullName>
        <ecNumber evidence="3">2.7.1.71</ecNumber>
    </recommendedName>
</protein>
<dbReference type="PROSITE" id="PS01128">
    <property type="entry name" value="SHIKIMATE_KINASE"/>
    <property type="match status" value="1"/>
</dbReference>
<sequence length="158" mass="17885">MGTGKTTVGRQLSRKLKMDFYDSDRVIEERTGADIPLIFEKEGEAGFRKREVAIIDELTQKQNIILATGGGAILDSENRNHLINRGTVFYLRSTLKTLIERTNKDKNRPLLHADESTEIILKRLLDERGPLYEETADYTIETASNSIHAVIQAIIRSL</sequence>
<evidence type="ECO:0000256" key="5">
    <source>
        <dbReference type="ARBA" id="ARBA00022679"/>
    </source>
</evidence>
<keyword evidence="8" id="KW-0067">ATP-binding</keyword>
<comment type="similarity">
    <text evidence="2">Belongs to the shikimate kinase family.</text>
</comment>
<accession>A0A3B0WN41</accession>
<dbReference type="GO" id="GO:0008652">
    <property type="term" value="P:amino acid biosynthetic process"/>
    <property type="evidence" value="ECO:0007669"/>
    <property type="project" value="UniProtKB-KW"/>
</dbReference>
<evidence type="ECO:0000256" key="8">
    <source>
        <dbReference type="ARBA" id="ARBA00022840"/>
    </source>
</evidence>
<dbReference type="HAMAP" id="MF_00109">
    <property type="entry name" value="Shikimate_kinase"/>
    <property type="match status" value="1"/>
</dbReference>
<keyword evidence="9" id="KW-0057">Aromatic amino acid biosynthesis</keyword>
<evidence type="ECO:0000256" key="10">
    <source>
        <dbReference type="ARBA" id="ARBA00048567"/>
    </source>
</evidence>
<keyword evidence="5 11" id="KW-0808">Transferase</keyword>
<evidence type="ECO:0000256" key="7">
    <source>
        <dbReference type="ARBA" id="ARBA00022777"/>
    </source>
</evidence>
<keyword evidence="4" id="KW-0028">Amino-acid biosynthesis</keyword>
<dbReference type="Gene3D" id="3.40.50.300">
    <property type="entry name" value="P-loop containing nucleotide triphosphate hydrolases"/>
    <property type="match status" value="1"/>
</dbReference>
<name>A0A3B0WN41_9ZZZZ</name>
<dbReference type="UniPathway" id="UPA00053">
    <property type="reaction ID" value="UER00088"/>
</dbReference>
<dbReference type="GO" id="GO:0005829">
    <property type="term" value="C:cytosol"/>
    <property type="evidence" value="ECO:0007669"/>
    <property type="project" value="TreeGrafter"/>
</dbReference>
<dbReference type="NCBIfam" id="NF003456">
    <property type="entry name" value="PRK05057.1"/>
    <property type="match status" value="1"/>
</dbReference>
<evidence type="ECO:0000256" key="4">
    <source>
        <dbReference type="ARBA" id="ARBA00022605"/>
    </source>
</evidence>